<feature type="transmembrane region" description="Helical" evidence="1">
    <location>
        <begin position="38"/>
        <end position="58"/>
    </location>
</feature>
<dbReference type="STRING" id="208439.AJAP_09000"/>
<evidence type="ECO:0000256" key="1">
    <source>
        <dbReference type="SAM" id="Phobius"/>
    </source>
</evidence>
<dbReference type="Proteomes" id="UP000028492">
    <property type="component" value="Chromosome"/>
</dbReference>
<dbReference type="EMBL" id="CP008953">
    <property type="protein sequence ID" value="AIG74699.1"/>
    <property type="molecule type" value="Genomic_DNA"/>
</dbReference>
<keyword evidence="1" id="KW-1133">Transmembrane helix</keyword>
<keyword evidence="3" id="KW-1185">Reference proteome</keyword>
<organism evidence="2 3">
    <name type="scientific">Amycolatopsis japonica</name>
    <dbReference type="NCBI Taxonomy" id="208439"/>
    <lineage>
        <taxon>Bacteria</taxon>
        <taxon>Bacillati</taxon>
        <taxon>Actinomycetota</taxon>
        <taxon>Actinomycetes</taxon>
        <taxon>Pseudonocardiales</taxon>
        <taxon>Pseudonocardiaceae</taxon>
        <taxon>Amycolatopsis</taxon>
        <taxon>Amycolatopsis japonica group</taxon>
    </lineage>
</organism>
<proteinExistence type="predicted"/>
<gene>
    <name evidence="2" type="ORF">AJAP_09000</name>
</gene>
<name>A0A075UQE2_9PSEU</name>
<accession>A0A075UQE2</accession>
<dbReference type="KEGG" id="aja:AJAP_09000"/>
<dbReference type="HOGENOM" id="CLU_1060240_0_0_11"/>
<keyword evidence="1" id="KW-0472">Membrane</keyword>
<dbReference type="RefSeq" id="WP_038509589.1">
    <property type="nucleotide sequence ID" value="NZ_CP008953.1"/>
</dbReference>
<reference evidence="2 3" key="1">
    <citation type="journal article" date="2014" name="J. Biotechnol.">
        <title>Complete genome sequence of the actinobacterium Amycolatopsis japonica MG417-CF17(T) (=DSM 44213T) producing (S,S)-N,N'-ethylenediaminedisuccinic acid.</title>
        <authorList>
            <person name="Stegmann E."/>
            <person name="Albersmeier A."/>
            <person name="Spohn M."/>
            <person name="Gert H."/>
            <person name="Weber T."/>
            <person name="Wohlleben W."/>
            <person name="Kalinowski J."/>
            <person name="Ruckert C."/>
        </authorList>
    </citation>
    <scope>NUCLEOTIDE SEQUENCE [LARGE SCALE GENOMIC DNA]</scope>
    <source>
        <strain evidence="3">MG417-CF17 (DSM 44213)</strain>
    </source>
</reference>
<keyword evidence="1" id="KW-0812">Transmembrane</keyword>
<sequence>MDELENRLRGITLAEPPLGFDPDEVAGKAAKKARNRRGVVATGVATLAVIAAAVVFVAPGGGPAPLAPAASQAAPKDPLQHLKDVMPKVLTGAKDIQVRDFVGFGDLKTSEVRYTDAEGRPRGVNLTIAGPVSTKDGYPRENRCDPAKRADAIGSDRKPTRCVELPQPDGSFVVISETTPKSAESDGDVILGQGFTTGRIVTRAAIAFPSGGGGSVNIADLGTLDDGDRGAPSLTDRQLLALVLDPVFAPR</sequence>
<dbReference type="AlphaFoldDB" id="A0A075UQE2"/>
<protein>
    <submittedName>
        <fullName evidence="2">Conserved putative membrane protein</fullName>
    </submittedName>
</protein>
<evidence type="ECO:0000313" key="2">
    <source>
        <dbReference type="EMBL" id="AIG74699.1"/>
    </source>
</evidence>
<evidence type="ECO:0000313" key="3">
    <source>
        <dbReference type="Proteomes" id="UP000028492"/>
    </source>
</evidence>